<name>A0ABX8DLV5_9GAMM</name>
<gene>
    <name evidence="2" type="ORF">KHX94_06660</name>
</gene>
<dbReference type="PRINTS" id="PR00996">
    <property type="entry name" value="CHERMTFRASE"/>
</dbReference>
<dbReference type="PANTHER" id="PTHR24422">
    <property type="entry name" value="CHEMOTAXIS PROTEIN METHYLTRANSFERASE"/>
    <property type="match status" value="1"/>
</dbReference>
<sequence>MREAVLPRFRGQHLKCWSAASSTGEEAYTLAMVLASHHQGSWQILGTDINAEVIEKAKKVFIPYKGQRIFPNIICISIA</sequence>
<dbReference type="PROSITE" id="PS50123">
    <property type="entry name" value="CHER"/>
    <property type="match status" value="1"/>
</dbReference>
<protein>
    <recommendedName>
        <fullName evidence="1">CheR-type methyltransferase domain-containing protein</fullName>
    </recommendedName>
</protein>
<dbReference type="EMBL" id="CP074572">
    <property type="protein sequence ID" value="QVK24772.1"/>
    <property type="molecule type" value="Genomic_DNA"/>
</dbReference>
<dbReference type="Proteomes" id="UP000676428">
    <property type="component" value="Chromosome"/>
</dbReference>
<keyword evidence="3" id="KW-1185">Reference proteome</keyword>
<dbReference type="InterPro" id="IPR050903">
    <property type="entry name" value="Bact_Chemotaxis_MeTrfase"/>
</dbReference>
<dbReference type="InterPro" id="IPR022642">
    <property type="entry name" value="CheR_C"/>
</dbReference>
<evidence type="ECO:0000313" key="2">
    <source>
        <dbReference type="EMBL" id="QVK24772.1"/>
    </source>
</evidence>
<dbReference type="Pfam" id="PF01739">
    <property type="entry name" value="CheR"/>
    <property type="match status" value="1"/>
</dbReference>
<dbReference type="InterPro" id="IPR029063">
    <property type="entry name" value="SAM-dependent_MTases_sf"/>
</dbReference>
<accession>A0ABX8DLV5</accession>
<dbReference type="InterPro" id="IPR000780">
    <property type="entry name" value="CheR_MeTrfase"/>
</dbReference>
<organism evidence="2 3">
    <name type="scientific">Shewanella dokdonensis</name>
    <dbReference type="NCBI Taxonomy" id="712036"/>
    <lineage>
        <taxon>Bacteria</taxon>
        <taxon>Pseudomonadati</taxon>
        <taxon>Pseudomonadota</taxon>
        <taxon>Gammaproteobacteria</taxon>
        <taxon>Alteromonadales</taxon>
        <taxon>Shewanellaceae</taxon>
        <taxon>Shewanella</taxon>
    </lineage>
</organism>
<dbReference type="PANTHER" id="PTHR24422:SF26">
    <property type="entry name" value="CHEMOTAXIS PROTEIN METHYLTRANSFERASE"/>
    <property type="match status" value="1"/>
</dbReference>
<reference evidence="2 3" key="1">
    <citation type="journal article" date="2012" name="Int. J. Syst. Evol. Microbiol.">
        <title>Shewanella dokdonensis sp. nov., isolated from seawater.</title>
        <authorList>
            <person name="Sung H.R."/>
            <person name="Yoon J.H."/>
            <person name="Ghim S.Y."/>
        </authorList>
    </citation>
    <scope>NUCLEOTIDE SEQUENCE [LARGE SCALE GENOMIC DNA]</scope>
    <source>
        <strain evidence="2 3">DSM 23626</strain>
    </source>
</reference>
<dbReference type="Gene3D" id="3.40.50.150">
    <property type="entry name" value="Vaccinia Virus protein VP39"/>
    <property type="match status" value="1"/>
</dbReference>
<dbReference type="SUPFAM" id="SSF53335">
    <property type="entry name" value="S-adenosyl-L-methionine-dependent methyltransferases"/>
    <property type="match status" value="1"/>
</dbReference>
<feature type="domain" description="CheR-type methyltransferase" evidence="1">
    <location>
        <begin position="1"/>
        <end position="58"/>
    </location>
</feature>
<proteinExistence type="predicted"/>
<evidence type="ECO:0000313" key="3">
    <source>
        <dbReference type="Proteomes" id="UP000676428"/>
    </source>
</evidence>
<evidence type="ECO:0000259" key="1">
    <source>
        <dbReference type="PROSITE" id="PS50123"/>
    </source>
</evidence>